<evidence type="ECO:0000256" key="7">
    <source>
        <dbReference type="SAM" id="MobiDB-lite"/>
    </source>
</evidence>
<evidence type="ECO:0000256" key="3">
    <source>
        <dbReference type="ARBA" id="ARBA00022741"/>
    </source>
</evidence>
<evidence type="ECO:0000259" key="9">
    <source>
        <dbReference type="PROSITE" id="PS51392"/>
    </source>
</evidence>
<evidence type="ECO:0000256" key="2">
    <source>
        <dbReference type="ARBA" id="ARBA00022729"/>
    </source>
</evidence>
<feature type="region of interest" description="Disordered" evidence="7">
    <location>
        <begin position="313"/>
        <end position="354"/>
    </location>
</feature>
<accession>A0A565AWG4</accession>
<dbReference type="Pfam" id="PF00069">
    <property type="entry name" value="Pkinase"/>
    <property type="match status" value="1"/>
</dbReference>
<dbReference type="InterPro" id="IPR038357">
    <property type="entry name" value="KEN_sf"/>
</dbReference>
<dbReference type="InterPro" id="IPR046805">
    <property type="entry name" value="Tra1_ring"/>
</dbReference>
<keyword evidence="6" id="KW-0030">Aminoacyl-tRNA synthetase</keyword>
<dbReference type="InterPro" id="IPR011009">
    <property type="entry name" value="Kinase-like_dom_sf"/>
</dbReference>
<feature type="domain" description="KEN" evidence="9">
    <location>
        <begin position="641"/>
        <end position="772"/>
    </location>
</feature>
<dbReference type="GO" id="GO:0006418">
    <property type="term" value="P:tRNA aminoacylation for protein translation"/>
    <property type="evidence" value="ECO:0007669"/>
    <property type="project" value="InterPro"/>
</dbReference>
<dbReference type="PROSITE" id="PS51392">
    <property type="entry name" value="KEN"/>
    <property type="match status" value="1"/>
</dbReference>
<dbReference type="InterPro" id="IPR045133">
    <property type="entry name" value="IRE1/2-like"/>
</dbReference>
<dbReference type="GO" id="GO:0036498">
    <property type="term" value="P:IRE1-mediated unfolded protein response"/>
    <property type="evidence" value="ECO:0007669"/>
    <property type="project" value="TreeGrafter"/>
</dbReference>
<dbReference type="Pfam" id="PF06479">
    <property type="entry name" value="Ribonuc_2-5A"/>
    <property type="match status" value="1"/>
</dbReference>
<feature type="compositionally biased region" description="Polar residues" evidence="7">
    <location>
        <begin position="330"/>
        <end position="340"/>
    </location>
</feature>
<dbReference type="GO" id="GO:1990604">
    <property type="term" value="C:IRE1-TRAF2-ASK1 complex"/>
    <property type="evidence" value="ECO:0007669"/>
    <property type="project" value="TreeGrafter"/>
</dbReference>
<dbReference type="SUPFAM" id="SSF50677">
    <property type="entry name" value="ValRS/IleRS/LeuRS editing domain"/>
    <property type="match status" value="1"/>
</dbReference>
<dbReference type="Gene3D" id="3.90.740.10">
    <property type="entry name" value="Valyl/Leucyl/Isoleucyl-tRNA synthetase, editing domain"/>
    <property type="match status" value="1"/>
</dbReference>
<evidence type="ECO:0000313" key="10">
    <source>
        <dbReference type="EMBL" id="VVA93746.1"/>
    </source>
</evidence>
<dbReference type="GO" id="GO:0004674">
    <property type="term" value="F:protein serine/threonine kinase activity"/>
    <property type="evidence" value="ECO:0007669"/>
    <property type="project" value="InterPro"/>
</dbReference>
<dbReference type="InterPro" id="IPR008266">
    <property type="entry name" value="Tyr_kinase_AS"/>
</dbReference>
<keyword evidence="5" id="KW-0648">Protein biosynthesis</keyword>
<dbReference type="InterPro" id="IPR010513">
    <property type="entry name" value="KEN_dom"/>
</dbReference>
<dbReference type="GO" id="GO:0004713">
    <property type="term" value="F:protein tyrosine kinase activity"/>
    <property type="evidence" value="ECO:0007669"/>
    <property type="project" value="InterPro"/>
</dbReference>
<dbReference type="PROSITE" id="PS50011">
    <property type="entry name" value="PROTEIN_KINASE_DOM"/>
    <property type="match status" value="1"/>
</dbReference>
<dbReference type="InterPro" id="IPR009008">
    <property type="entry name" value="Val/Leu/Ile-tRNA-synth_edit"/>
</dbReference>
<dbReference type="InterPro" id="IPR020635">
    <property type="entry name" value="Tyr_kinase_cat_dom"/>
</dbReference>
<evidence type="ECO:0000256" key="6">
    <source>
        <dbReference type="ARBA" id="ARBA00023146"/>
    </source>
</evidence>
<keyword evidence="2" id="KW-0732">Signal</keyword>
<dbReference type="PANTHER" id="PTHR13954:SF6">
    <property type="entry name" value="NON-SPECIFIC SERINE_THREONINE PROTEIN KINASE"/>
    <property type="match status" value="1"/>
</dbReference>
<dbReference type="GO" id="GO:0002161">
    <property type="term" value="F:aminoacyl-tRNA deacylase activity"/>
    <property type="evidence" value="ECO:0007669"/>
    <property type="project" value="InterPro"/>
</dbReference>
<organism evidence="10 11">
    <name type="scientific">Arabis nemorensis</name>
    <dbReference type="NCBI Taxonomy" id="586526"/>
    <lineage>
        <taxon>Eukaryota</taxon>
        <taxon>Viridiplantae</taxon>
        <taxon>Streptophyta</taxon>
        <taxon>Embryophyta</taxon>
        <taxon>Tracheophyta</taxon>
        <taxon>Spermatophyta</taxon>
        <taxon>Magnoliopsida</taxon>
        <taxon>eudicotyledons</taxon>
        <taxon>Gunneridae</taxon>
        <taxon>Pentapetalae</taxon>
        <taxon>rosids</taxon>
        <taxon>malvids</taxon>
        <taxon>Brassicales</taxon>
        <taxon>Brassicaceae</taxon>
        <taxon>Arabideae</taxon>
        <taxon>Arabis</taxon>
    </lineage>
</organism>
<dbReference type="OrthoDB" id="1741945at2759"/>
<dbReference type="GO" id="GO:0005524">
    <property type="term" value="F:ATP binding"/>
    <property type="evidence" value="ECO:0007669"/>
    <property type="project" value="UniProtKB-KW"/>
</dbReference>
<dbReference type="PROSITE" id="PS00109">
    <property type="entry name" value="PROTEIN_KINASE_TYR"/>
    <property type="match status" value="1"/>
</dbReference>
<evidence type="ECO:0000256" key="1">
    <source>
        <dbReference type="ARBA" id="ARBA00022598"/>
    </source>
</evidence>
<keyword evidence="1" id="KW-0436">Ligase</keyword>
<comment type="caution">
    <text evidence="10">The sequence shown here is derived from an EMBL/GenBank/DDBJ whole genome shotgun (WGS) entry which is preliminary data.</text>
</comment>
<evidence type="ECO:0000256" key="4">
    <source>
        <dbReference type="ARBA" id="ARBA00022840"/>
    </source>
</evidence>
<dbReference type="Gene3D" id="1.20.1440.180">
    <property type="entry name" value="KEN domain"/>
    <property type="match status" value="1"/>
</dbReference>
<dbReference type="Gene3D" id="1.10.510.10">
    <property type="entry name" value="Transferase(Phosphotransferase) domain 1"/>
    <property type="match status" value="1"/>
</dbReference>
<dbReference type="SMART" id="SM00580">
    <property type="entry name" value="PUG"/>
    <property type="match status" value="1"/>
</dbReference>
<dbReference type="AlphaFoldDB" id="A0A565AWG4"/>
<dbReference type="GO" id="GO:0051082">
    <property type="term" value="F:unfolded protein binding"/>
    <property type="evidence" value="ECO:0007669"/>
    <property type="project" value="TreeGrafter"/>
</dbReference>
<keyword evidence="4" id="KW-0067">ATP-binding</keyword>
<dbReference type="Pfam" id="PF20206">
    <property type="entry name" value="Tra1_ring"/>
    <property type="match status" value="1"/>
</dbReference>
<dbReference type="EMBL" id="CABITT030000002">
    <property type="protein sequence ID" value="VVA93746.1"/>
    <property type="molecule type" value="Genomic_DNA"/>
</dbReference>
<gene>
    <name evidence="10" type="ORF">ANE_LOCUS4191</name>
</gene>
<dbReference type="SUPFAM" id="SSF56112">
    <property type="entry name" value="Protein kinase-like (PK-like)"/>
    <property type="match status" value="1"/>
</dbReference>
<dbReference type="GO" id="GO:0004521">
    <property type="term" value="F:RNA endonuclease activity"/>
    <property type="evidence" value="ECO:0007669"/>
    <property type="project" value="InterPro"/>
</dbReference>
<evidence type="ECO:0008006" key="12">
    <source>
        <dbReference type="Google" id="ProtNLM"/>
    </source>
</evidence>
<evidence type="ECO:0000256" key="5">
    <source>
        <dbReference type="ARBA" id="ARBA00022917"/>
    </source>
</evidence>
<dbReference type="Gene3D" id="3.30.200.20">
    <property type="entry name" value="Phosphorylase Kinase, domain 1"/>
    <property type="match status" value="1"/>
</dbReference>
<protein>
    <recommendedName>
        <fullName evidence="12">Non-specific serine/threonine protein kinase</fullName>
    </recommendedName>
</protein>
<dbReference type="GO" id="GO:0004812">
    <property type="term" value="F:aminoacyl-tRNA ligase activity"/>
    <property type="evidence" value="ECO:0007669"/>
    <property type="project" value="UniProtKB-KW"/>
</dbReference>
<sequence length="775" mass="89645">MLGDTTIAIHSDDARYTHLHENFAVQLFNERRLPIICDGKLLDPKFGTDGVKMTPAHDLNDFEVGNRNTDGGPEIAREYMAREAVVEALRKKRLYRGAENNEMSLERFSRTNDVIEPMIKPQRYMNCHEMGKKALNDEHRKLEFIQRPYTAEWRRHEQVFYAAVKLKTQLMKLMNPQVITSLNRLRTACIEPLCATMAWTFRTQTENELRQEISSMFFKSLTCRASKIMAVAKETSTQRCRFLYQLIFCLLSAWISSTEGTKQHNYELKKEVLPAEADEDRILLGVLGIGFLLVIRVMRFLLRIRRADPLNALDAHDQPQDNSSGDESETQSSEDSNGPLDNNEESSSSQVIEEEDRDVWKTINKLSLLVTDPGKLADGFFEERPVKVKCGVRTGEMENEIKTLTLTDDHPNILRYYCSEEEHGYFYYGLEPWDCSLAQLINFWKENQSPEPIELDAPYYENLALEENSLWTKAGDPLPLLIKLLRDVVNGVAHLHDKNVVHRDLRPENVMIIYNGKTLVAKIDDMGIAMNTNVKPLSHHDIDGMSGWLAPEQLRKQTETFAVDIFNVGILIYYTLTRSKHPFLHGGIKHHKANIKNCKIKLKPVEKFPEALHLIQKLLTIIPESRPTTLEVIQHPFFWSPDEKLAFLVEASDQVKGCSESMKIELEKRAGKAIGGTSWDTKLHPDHLTHIKRPNSQGARTHYTDGLLSELIRLIRNTRHHYREEPPHIQQLFGDGQYTYFSSRFPHLLIEVYEFIYEYYKEEKEFKQFFNSKSF</sequence>
<evidence type="ECO:0000259" key="8">
    <source>
        <dbReference type="PROSITE" id="PS50011"/>
    </source>
</evidence>
<dbReference type="GO" id="GO:0006397">
    <property type="term" value="P:mRNA processing"/>
    <property type="evidence" value="ECO:0007669"/>
    <property type="project" value="InterPro"/>
</dbReference>
<dbReference type="PANTHER" id="PTHR13954">
    <property type="entry name" value="IRE1-RELATED"/>
    <property type="match status" value="1"/>
</dbReference>
<dbReference type="Proteomes" id="UP000489600">
    <property type="component" value="Unassembled WGS sequence"/>
</dbReference>
<reference evidence="10" key="1">
    <citation type="submission" date="2019-07" db="EMBL/GenBank/DDBJ databases">
        <authorList>
            <person name="Dittberner H."/>
        </authorList>
    </citation>
    <scope>NUCLEOTIDE SEQUENCE [LARGE SCALE GENOMIC DNA]</scope>
</reference>
<keyword evidence="11" id="KW-1185">Reference proteome</keyword>
<feature type="domain" description="Protein kinase" evidence="8">
    <location>
        <begin position="281"/>
        <end position="638"/>
    </location>
</feature>
<keyword evidence="3" id="KW-0547">Nucleotide-binding</keyword>
<name>A0A565AWG4_9BRAS</name>
<dbReference type="InterPro" id="IPR000719">
    <property type="entry name" value="Prot_kinase_dom"/>
</dbReference>
<proteinExistence type="predicted"/>
<evidence type="ECO:0000313" key="11">
    <source>
        <dbReference type="Proteomes" id="UP000489600"/>
    </source>
</evidence>
<dbReference type="SMART" id="SM00219">
    <property type="entry name" value="TyrKc"/>
    <property type="match status" value="1"/>
</dbReference>